<accession>A0A7J8BT75</accession>
<protein>
    <submittedName>
        <fullName evidence="4">Leucine rich repeat containing 25</fullName>
    </submittedName>
</protein>
<dbReference type="PANTHER" id="PTHR20878:SF0">
    <property type="entry name" value="LEUCINE-RICH REPEAT-CONTAINING PROTEIN 25"/>
    <property type="match status" value="1"/>
</dbReference>
<reference evidence="4 5" key="1">
    <citation type="journal article" date="2020" name="Nature">
        <title>Six reference-quality genomes reveal evolution of bat adaptations.</title>
        <authorList>
            <person name="Jebb D."/>
            <person name="Huang Z."/>
            <person name="Pippel M."/>
            <person name="Hughes G.M."/>
            <person name="Lavrichenko K."/>
            <person name="Devanna P."/>
            <person name="Winkler S."/>
            <person name="Jermiin L.S."/>
            <person name="Skirmuntt E.C."/>
            <person name="Katzourakis A."/>
            <person name="Burkitt-Gray L."/>
            <person name="Ray D.A."/>
            <person name="Sullivan K.A.M."/>
            <person name="Roscito J.G."/>
            <person name="Kirilenko B.M."/>
            <person name="Davalos L.M."/>
            <person name="Corthals A.P."/>
            <person name="Power M.L."/>
            <person name="Jones G."/>
            <person name="Ransome R.D."/>
            <person name="Dechmann D.K.N."/>
            <person name="Locatelli A.G."/>
            <person name="Puechmaille S.J."/>
            <person name="Fedrigo O."/>
            <person name="Jarvis E.D."/>
            <person name="Hiller M."/>
            <person name="Vernes S.C."/>
            <person name="Myers E.W."/>
            <person name="Teeling E.C."/>
        </authorList>
    </citation>
    <scope>NUCLEOTIDE SEQUENCE [LARGE SCALE GENOMIC DNA]</scope>
    <source>
        <strain evidence="4">MRouAeg1</strain>
        <tissue evidence="4">Muscle</tissue>
    </source>
</reference>
<gene>
    <name evidence="4" type="ORF">HJG63_012691</name>
</gene>
<proteinExistence type="predicted"/>
<evidence type="ECO:0000313" key="4">
    <source>
        <dbReference type="EMBL" id="KAF6401656.1"/>
    </source>
</evidence>
<keyword evidence="5" id="KW-1185">Reference proteome</keyword>
<dbReference type="OrthoDB" id="9835318at2759"/>
<evidence type="ECO:0000256" key="1">
    <source>
        <dbReference type="SAM" id="MobiDB-lite"/>
    </source>
</evidence>
<evidence type="ECO:0000256" key="2">
    <source>
        <dbReference type="SAM" id="Phobius"/>
    </source>
</evidence>
<dbReference type="Proteomes" id="UP000593571">
    <property type="component" value="Unassembled WGS sequence"/>
</dbReference>
<feature type="signal peptide" evidence="3">
    <location>
        <begin position="1"/>
        <end position="21"/>
    </location>
</feature>
<dbReference type="AlphaFoldDB" id="A0A7J8BT75"/>
<keyword evidence="2" id="KW-0472">Membrane</keyword>
<dbReference type="InterPro" id="IPR032675">
    <property type="entry name" value="LRR_dom_sf"/>
</dbReference>
<dbReference type="EMBL" id="JACASE010000016">
    <property type="protein sequence ID" value="KAF6401656.1"/>
    <property type="molecule type" value="Genomic_DNA"/>
</dbReference>
<dbReference type="InterPro" id="IPR039243">
    <property type="entry name" value="LRRC25"/>
</dbReference>
<keyword evidence="3" id="KW-0732">Signal</keyword>
<organism evidence="4 5">
    <name type="scientific">Rousettus aegyptiacus</name>
    <name type="common">Egyptian fruit bat</name>
    <name type="synonym">Pteropus aegyptiacus</name>
    <dbReference type="NCBI Taxonomy" id="9407"/>
    <lineage>
        <taxon>Eukaryota</taxon>
        <taxon>Metazoa</taxon>
        <taxon>Chordata</taxon>
        <taxon>Craniata</taxon>
        <taxon>Vertebrata</taxon>
        <taxon>Euteleostomi</taxon>
        <taxon>Mammalia</taxon>
        <taxon>Eutheria</taxon>
        <taxon>Laurasiatheria</taxon>
        <taxon>Chiroptera</taxon>
        <taxon>Yinpterochiroptera</taxon>
        <taxon>Pteropodoidea</taxon>
        <taxon>Pteropodidae</taxon>
        <taxon>Rousettinae</taxon>
        <taxon>Rousettus</taxon>
    </lineage>
</organism>
<feature type="transmembrane region" description="Helical" evidence="2">
    <location>
        <begin position="168"/>
        <end position="189"/>
    </location>
</feature>
<dbReference type="Gene3D" id="3.80.10.10">
    <property type="entry name" value="Ribonuclease Inhibitor"/>
    <property type="match status" value="1"/>
</dbReference>
<evidence type="ECO:0000313" key="5">
    <source>
        <dbReference type="Proteomes" id="UP000593571"/>
    </source>
</evidence>
<feature type="chain" id="PRO_5029603170" evidence="3">
    <location>
        <begin position="22"/>
        <end position="308"/>
    </location>
</feature>
<dbReference type="SUPFAM" id="SSF52058">
    <property type="entry name" value="L domain-like"/>
    <property type="match status" value="1"/>
</dbReference>
<feature type="region of interest" description="Disordered" evidence="1">
    <location>
        <begin position="203"/>
        <end position="271"/>
    </location>
</feature>
<dbReference type="PANTHER" id="PTHR20878">
    <property type="entry name" value="LEUCINE-RICH REPEAT CONTAINING PROTEIN 25"/>
    <property type="match status" value="1"/>
</dbReference>
<keyword evidence="2" id="KW-1133">Transmembrane helix</keyword>
<name>A0A7J8BT75_ROUAE</name>
<keyword evidence="2" id="KW-0812">Transmembrane</keyword>
<comment type="caution">
    <text evidence="4">The sequence shown here is derived from an EMBL/GenBank/DDBJ whole genome shotgun (WGS) entry which is preliminary data.</text>
</comment>
<feature type="compositionally biased region" description="Low complexity" evidence="1">
    <location>
        <begin position="214"/>
        <end position="229"/>
    </location>
</feature>
<evidence type="ECO:0000256" key="3">
    <source>
        <dbReference type="SAM" id="SignalP"/>
    </source>
</evidence>
<sequence>MGGALAWALLLLLLLLQDSSSQGLSCNVFSGDVDWTTEFTATCLNFSGQGLSLPRNTSLQAGSLLHLDLSGNGLRELPWSFFALLRKLQILDVTDNPLNLVDTELAERCDLELKADCHCVLASWHKVRQDNCSGQLPLQCLDTGTGSWHNLSTFLEGGCAPGLASMTIGALAASGSLLLGLAIAGPLLARRLRARWAPSCRGLSKTWASQDGPSPSSSRQLRYSSRSFSPKQPSATLPRPPTPDYENVFVGQPPAGHQWAKHRAHPSEDGDYYMNYEDLNQVSQSVYGNLQSLSQALPDEEEYVIPGR</sequence>